<proteinExistence type="predicted"/>
<dbReference type="RefSeq" id="WP_141388037.1">
    <property type="nucleotide sequence ID" value="NZ_BJNZ01000003.1"/>
</dbReference>
<sequence>MTLVLPRLGRAGLGNELFPALRAAEVAAETSGTLIAPRWFQLRVGPTLRGERDRRQYWRLFRPPTLEQRILRRRAESVVRAGRGDDASEVVLVAGMRDYYEPFVRPGQWHRETLLGWARDGVVGPARRDPYLGVHVRLGDFKRPDEGASSVSANNTSTPLGWYVGAVRALRAGGVDLPVVVASDGEDSELADLLRMPGVARSGARNALDEIVLLSRSAGILGSRSTFTSWGAFLGSVPLLVAPGGNAYRPHEHVWESRAEDVPDGWLDLLARSWA</sequence>
<evidence type="ECO:0008006" key="3">
    <source>
        <dbReference type="Google" id="ProtNLM"/>
    </source>
</evidence>
<gene>
    <name evidence="1" type="ORF">CCE02nite_05870</name>
</gene>
<dbReference type="AlphaFoldDB" id="A0A4Y4DYZ2"/>
<dbReference type="EMBL" id="BJNZ01000003">
    <property type="protein sequence ID" value="GED08588.1"/>
    <property type="molecule type" value="Genomic_DNA"/>
</dbReference>
<evidence type="ECO:0000313" key="2">
    <source>
        <dbReference type="Proteomes" id="UP000316659"/>
    </source>
</evidence>
<comment type="caution">
    <text evidence="1">The sequence shown here is derived from an EMBL/GenBank/DDBJ whole genome shotgun (WGS) entry which is preliminary data.</text>
</comment>
<organism evidence="1 2">
    <name type="scientific">Cellulosimicrobium cellulans</name>
    <name type="common">Arthrobacter luteus</name>
    <dbReference type="NCBI Taxonomy" id="1710"/>
    <lineage>
        <taxon>Bacteria</taxon>
        <taxon>Bacillati</taxon>
        <taxon>Actinomycetota</taxon>
        <taxon>Actinomycetes</taxon>
        <taxon>Micrococcales</taxon>
        <taxon>Promicromonosporaceae</taxon>
        <taxon>Cellulosimicrobium</taxon>
    </lineage>
</organism>
<accession>A0A4Y4DYZ2</accession>
<name>A0A4Y4DYZ2_CELCE</name>
<dbReference type="Proteomes" id="UP000316659">
    <property type="component" value="Unassembled WGS sequence"/>
</dbReference>
<protein>
    <recommendedName>
        <fullName evidence="3">Glycosyl transferase family 11</fullName>
    </recommendedName>
</protein>
<reference evidence="1 2" key="1">
    <citation type="submission" date="2019-06" db="EMBL/GenBank/DDBJ databases">
        <title>Whole genome shotgun sequence of Cellulosimicrobium cellulans NBRC 15516.</title>
        <authorList>
            <person name="Hosoyama A."/>
            <person name="Uohara A."/>
            <person name="Ohji S."/>
            <person name="Ichikawa N."/>
        </authorList>
    </citation>
    <scope>NUCLEOTIDE SEQUENCE [LARGE SCALE GENOMIC DNA]</scope>
    <source>
        <strain evidence="1 2">NBRC 15516</strain>
    </source>
</reference>
<evidence type="ECO:0000313" key="1">
    <source>
        <dbReference type="EMBL" id="GED08588.1"/>
    </source>
</evidence>